<evidence type="ECO:0000259" key="8">
    <source>
        <dbReference type="Pfam" id="PF05193"/>
    </source>
</evidence>
<proteinExistence type="inferred from homology"/>
<feature type="signal peptide" evidence="6">
    <location>
        <begin position="1"/>
        <end position="22"/>
    </location>
</feature>
<keyword evidence="10" id="KW-1185">Reference proteome</keyword>
<dbReference type="PANTHER" id="PTHR43690">
    <property type="entry name" value="NARDILYSIN"/>
    <property type="match status" value="1"/>
</dbReference>
<accession>A0ABQ1R134</accession>
<dbReference type="Proteomes" id="UP000625780">
    <property type="component" value="Unassembled WGS sequence"/>
</dbReference>
<feature type="domain" description="Peptidase M16 C-terminal" evidence="8">
    <location>
        <begin position="192"/>
        <end position="369"/>
    </location>
</feature>
<dbReference type="Gene3D" id="3.30.830.10">
    <property type="entry name" value="Metalloenzyme, LuxS/M16 peptidase-like"/>
    <property type="match status" value="2"/>
</dbReference>
<keyword evidence="3" id="KW-0378">Hydrolase</keyword>
<evidence type="ECO:0000259" key="7">
    <source>
        <dbReference type="Pfam" id="PF00675"/>
    </source>
</evidence>
<dbReference type="PANTHER" id="PTHR43690:SF17">
    <property type="entry name" value="PROTEIN YHJJ"/>
    <property type="match status" value="1"/>
</dbReference>
<evidence type="ECO:0000256" key="6">
    <source>
        <dbReference type="SAM" id="SignalP"/>
    </source>
</evidence>
<comment type="caution">
    <text evidence="9">The sequence shown here is derived from an EMBL/GenBank/DDBJ whole genome shotgun (WGS) entry which is preliminary data.</text>
</comment>
<keyword evidence="6" id="KW-0732">Signal</keyword>
<dbReference type="InterPro" id="IPR007863">
    <property type="entry name" value="Peptidase_M16_C"/>
</dbReference>
<protein>
    <submittedName>
        <fullName evidence="9">Peptidase M16</fullName>
    </submittedName>
</protein>
<dbReference type="InterPro" id="IPR011765">
    <property type="entry name" value="Pept_M16_N"/>
</dbReference>
<evidence type="ECO:0000256" key="4">
    <source>
        <dbReference type="ARBA" id="ARBA00022833"/>
    </source>
</evidence>
<evidence type="ECO:0000313" key="9">
    <source>
        <dbReference type="EMBL" id="GGD52147.1"/>
    </source>
</evidence>
<keyword evidence="2" id="KW-0645">Protease</keyword>
<dbReference type="EMBL" id="BMFH01000001">
    <property type="protein sequence ID" value="GGD52147.1"/>
    <property type="molecule type" value="Genomic_DNA"/>
</dbReference>
<comment type="similarity">
    <text evidence="1">Belongs to the peptidase M16 family.</text>
</comment>
<evidence type="ECO:0000256" key="5">
    <source>
        <dbReference type="ARBA" id="ARBA00023049"/>
    </source>
</evidence>
<name>A0ABQ1R134_9FLAO</name>
<dbReference type="RefSeq" id="WP_188370401.1">
    <property type="nucleotide sequence ID" value="NZ_BMFH01000001.1"/>
</dbReference>
<evidence type="ECO:0000256" key="2">
    <source>
        <dbReference type="ARBA" id="ARBA00022670"/>
    </source>
</evidence>
<feature type="domain" description="Peptidase M16 N-terminal" evidence="7">
    <location>
        <begin position="38"/>
        <end position="160"/>
    </location>
</feature>
<feature type="chain" id="PRO_5045786518" evidence="6">
    <location>
        <begin position="23"/>
        <end position="442"/>
    </location>
</feature>
<dbReference type="Pfam" id="PF00675">
    <property type="entry name" value="Peptidase_M16"/>
    <property type="match status" value="1"/>
</dbReference>
<gene>
    <name evidence="9" type="ORF">GCM10011361_18580</name>
</gene>
<organism evidence="9 10">
    <name type="scientific">Muriicola marianensis</name>
    <dbReference type="NCBI Taxonomy" id="1324801"/>
    <lineage>
        <taxon>Bacteria</taxon>
        <taxon>Pseudomonadati</taxon>
        <taxon>Bacteroidota</taxon>
        <taxon>Flavobacteriia</taxon>
        <taxon>Flavobacteriales</taxon>
        <taxon>Flavobacteriaceae</taxon>
        <taxon>Muriicola</taxon>
    </lineage>
</organism>
<dbReference type="InterPro" id="IPR011249">
    <property type="entry name" value="Metalloenz_LuxS/M16"/>
</dbReference>
<reference evidence="10" key="1">
    <citation type="journal article" date="2019" name="Int. J. Syst. Evol. Microbiol.">
        <title>The Global Catalogue of Microorganisms (GCM) 10K type strain sequencing project: providing services to taxonomists for standard genome sequencing and annotation.</title>
        <authorList>
            <consortium name="The Broad Institute Genomics Platform"/>
            <consortium name="The Broad Institute Genome Sequencing Center for Infectious Disease"/>
            <person name="Wu L."/>
            <person name="Ma J."/>
        </authorList>
    </citation>
    <scope>NUCLEOTIDE SEQUENCE [LARGE SCALE GENOMIC DNA]</scope>
    <source>
        <strain evidence="10">CGMCC 1.12606</strain>
    </source>
</reference>
<keyword evidence="4" id="KW-0862">Zinc</keyword>
<keyword evidence="5" id="KW-0482">Metalloprotease</keyword>
<evidence type="ECO:0000256" key="3">
    <source>
        <dbReference type="ARBA" id="ARBA00022801"/>
    </source>
</evidence>
<dbReference type="Pfam" id="PF05193">
    <property type="entry name" value="Peptidase_M16_C"/>
    <property type="match status" value="1"/>
</dbReference>
<dbReference type="InterPro" id="IPR050626">
    <property type="entry name" value="Peptidase_M16"/>
</dbReference>
<evidence type="ECO:0000313" key="10">
    <source>
        <dbReference type="Proteomes" id="UP000625780"/>
    </source>
</evidence>
<evidence type="ECO:0000256" key="1">
    <source>
        <dbReference type="ARBA" id="ARBA00007261"/>
    </source>
</evidence>
<dbReference type="SUPFAM" id="SSF63411">
    <property type="entry name" value="LuxS/MPP-like metallohydrolase"/>
    <property type="match status" value="2"/>
</dbReference>
<sequence length="442" mass="50372">MRKRNFRAPLLALLLSSLSVAAQEVSYEEYDLDNGLHVILHQDNTAPVVTTSVMYHVGGKDRTEGRTGFAHLFEHLLFEGTENIERGKWFEIVSSNGGRNNANTSQDRTYYYEVFPSNNLELGLWMESERMLHPIINQEGIDTQQEVVKEEKRLRYDNSPYGQLLPVLGENLFKVHPYKDPNIGYMEDLDAATLEDVIAYNKKYYVPNNAVLVVAGDIDIPSTKKMIADYFGPIPRGEDIVRNYPKEEPITTEIRTKAYDPNIQIPAIMVAYRTPGFAERDAYVLDMISTYLSDGKSSKLYKKIVDDQKQALQVGAFNIGQEDYGMYLVFALPVGETSLEVLAAEMEEEVAKVRTDLISEKDYQKLQNKFENRFVNSNSSVEGIAGTLATSYMLYGDTDLINKEIDIFRSITREEIRAVAEKYLKPNQRVVIEYLPKDKTDN</sequence>